<reference evidence="1" key="1">
    <citation type="submission" date="2023-05" db="EMBL/GenBank/DDBJ databases">
        <title>Complete genome sequence of Bacillus subtilis SRCM117797 isolated from Soybean paste.</title>
        <authorList>
            <person name="Abraha H.B."/>
            <person name="Kim K.-P."/>
            <person name="Ryu M.-S."/>
            <person name="Jeong D.-Y."/>
        </authorList>
    </citation>
    <scope>NUCLEOTIDE SEQUENCE</scope>
    <source>
        <strain evidence="1">SRCM117797</strain>
    </source>
</reference>
<name>A0AAQ3ESK9_BACIU</name>
<gene>
    <name evidence="1" type="ORF">QL281_22170</name>
</gene>
<dbReference type="EMBL" id="CP125292">
    <property type="protein sequence ID" value="WHM21439.1"/>
    <property type="molecule type" value="Genomic_DNA"/>
</dbReference>
<proteinExistence type="predicted"/>
<evidence type="ECO:0000313" key="2">
    <source>
        <dbReference type="Proteomes" id="UP001229422"/>
    </source>
</evidence>
<organism evidence="1 2">
    <name type="scientific">Bacillus subtilis</name>
    <dbReference type="NCBI Taxonomy" id="1423"/>
    <lineage>
        <taxon>Bacteria</taxon>
        <taxon>Bacillati</taxon>
        <taxon>Bacillota</taxon>
        <taxon>Bacilli</taxon>
        <taxon>Bacillales</taxon>
        <taxon>Bacillaceae</taxon>
        <taxon>Bacillus</taxon>
    </lineage>
</organism>
<accession>A0AAQ3ESK9</accession>
<evidence type="ECO:0000313" key="1">
    <source>
        <dbReference type="EMBL" id="WHM21439.1"/>
    </source>
</evidence>
<protein>
    <submittedName>
        <fullName evidence="1">Uncharacterized protein</fullName>
    </submittedName>
</protein>
<dbReference type="RefSeq" id="WP_041336977.1">
    <property type="nucleotide sequence ID" value="NZ_CP061870.1"/>
</dbReference>
<dbReference type="Proteomes" id="UP001229422">
    <property type="component" value="Chromosome"/>
</dbReference>
<sequence>MDIRDIQKTVGDAINDIRNRGLYIEVIQFRGDVWDAVIKESESLGVHVPENQEFAGFMTKLKLPYYNFWKQMRGLKHKISNKHEHTVNCGSLYTPLHNRFFAWAKTKDRGYLKSTSIIKLRNDFEKETVVLKAK</sequence>
<dbReference type="AlphaFoldDB" id="A0AAQ3ESK9"/>